<comment type="subunit">
    <text evidence="1">Homodimer.</text>
</comment>
<dbReference type="Pfam" id="PF00107">
    <property type="entry name" value="ADH_zinc_N"/>
    <property type="match status" value="1"/>
</dbReference>
<accession>A0A1D1XF75</accession>
<dbReference type="EMBL" id="GDJX01027035">
    <property type="protein sequence ID" value="JAT40901.1"/>
    <property type="molecule type" value="Transcribed_RNA"/>
</dbReference>
<dbReference type="SMART" id="SM00829">
    <property type="entry name" value="PKS_ER"/>
    <property type="match status" value="1"/>
</dbReference>
<dbReference type="InterPro" id="IPR036291">
    <property type="entry name" value="NAD(P)-bd_dom_sf"/>
</dbReference>
<dbReference type="AlphaFoldDB" id="A0A1D1XF75"/>
<dbReference type="SUPFAM" id="SSF51735">
    <property type="entry name" value="NAD(P)-binding Rossmann-fold domains"/>
    <property type="match status" value="1"/>
</dbReference>
<evidence type="ECO:0000259" key="2">
    <source>
        <dbReference type="SMART" id="SM00829"/>
    </source>
</evidence>
<proteinExistence type="predicted"/>
<dbReference type="InterPro" id="IPR020843">
    <property type="entry name" value="ER"/>
</dbReference>
<dbReference type="SUPFAM" id="SSF50129">
    <property type="entry name" value="GroES-like"/>
    <property type="match status" value="1"/>
</dbReference>
<dbReference type="InterPro" id="IPR013154">
    <property type="entry name" value="ADH-like_N"/>
</dbReference>
<evidence type="ECO:0000256" key="1">
    <source>
        <dbReference type="ARBA" id="ARBA00011738"/>
    </source>
</evidence>
<protein>
    <submittedName>
        <fullName evidence="3">Zinc-type alcohol dehydrogenase-like protein C2E1P3.01</fullName>
    </submittedName>
</protein>
<dbReference type="GO" id="GO:0016651">
    <property type="term" value="F:oxidoreductase activity, acting on NAD(P)H"/>
    <property type="evidence" value="ECO:0007669"/>
    <property type="project" value="InterPro"/>
</dbReference>
<dbReference type="PANTHER" id="PTHR45348:SF2">
    <property type="entry name" value="ZINC-TYPE ALCOHOL DEHYDROGENASE-LIKE PROTEIN C2E1P3.01"/>
    <property type="match status" value="1"/>
</dbReference>
<feature type="domain" description="Enoyl reductase (ER)" evidence="2">
    <location>
        <begin position="20"/>
        <end position="342"/>
    </location>
</feature>
<sequence length="345" mass="36627">MSAKIKALVLREKGQQQVVEEVDKPTPKPQPNAAIPGELGDLLVKVKAVALNPVDWKQAEYGFLIDGYPVTLGCDAAGIVEAVGGGVTDFSVGDEVMAYTKLGVPGGYGAFSEYALFEAATTFKKPQHLSWEQAASIPVGSLTAALGLYDSLNLPLPTENPSFFREEFILIWGGSSSIGSYAVQLAANTGLTVIATASPKNHDYLRSIGAAHVIDYNAPDVVDQINSITKNRLKYALDTVSTETSNIALKALSQNGKLACTSDPPNDKKEGVQVFGILLGECHRDTKGSLKNLNRVLKVVEQLVSEGRVQPNNVEVIDGGLEAVPAGLQKLKAGVSAKKLIVKID</sequence>
<gene>
    <name evidence="3" type="primary">SPAC2E1P3.01_2</name>
    <name evidence="3" type="ORF">g.20312</name>
</gene>
<organism evidence="3">
    <name type="scientific">Anthurium amnicola</name>
    <dbReference type="NCBI Taxonomy" id="1678845"/>
    <lineage>
        <taxon>Eukaryota</taxon>
        <taxon>Viridiplantae</taxon>
        <taxon>Streptophyta</taxon>
        <taxon>Embryophyta</taxon>
        <taxon>Tracheophyta</taxon>
        <taxon>Spermatophyta</taxon>
        <taxon>Magnoliopsida</taxon>
        <taxon>Liliopsida</taxon>
        <taxon>Araceae</taxon>
        <taxon>Pothoideae</taxon>
        <taxon>Potheae</taxon>
        <taxon>Anthurium</taxon>
    </lineage>
</organism>
<dbReference type="Pfam" id="PF08240">
    <property type="entry name" value="ADH_N"/>
    <property type="match status" value="1"/>
</dbReference>
<dbReference type="CDD" id="cd08249">
    <property type="entry name" value="enoyl_reductase_like"/>
    <property type="match status" value="1"/>
</dbReference>
<dbReference type="InterPro" id="IPR013149">
    <property type="entry name" value="ADH-like_C"/>
</dbReference>
<dbReference type="Gene3D" id="3.40.50.720">
    <property type="entry name" value="NAD(P)-binding Rossmann-like Domain"/>
    <property type="match status" value="1"/>
</dbReference>
<reference evidence="3" key="1">
    <citation type="submission" date="2015-07" db="EMBL/GenBank/DDBJ databases">
        <title>Transcriptome Assembly of Anthurium amnicola.</title>
        <authorList>
            <person name="Suzuki J."/>
        </authorList>
    </citation>
    <scope>NUCLEOTIDE SEQUENCE</scope>
</reference>
<dbReference type="Gene3D" id="3.90.180.10">
    <property type="entry name" value="Medium-chain alcohol dehydrogenases, catalytic domain"/>
    <property type="match status" value="1"/>
</dbReference>
<dbReference type="PANTHER" id="PTHR45348">
    <property type="entry name" value="HYPOTHETICAL OXIDOREDUCTASE (EUROFUNG)"/>
    <property type="match status" value="1"/>
</dbReference>
<name>A0A1D1XF75_9ARAE</name>
<dbReference type="InterPro" id="IPR011032">
    <property type="entry name" value="GroES-like_sf"/>
</dbReference>
<evidence type="ECO:0000313" key="3">
    <source>
        <dbReference type="EMBL" id="JAT40901.1"/>
    </source>
</evidence>
<dbReference type="InterPro" id="IPR047122">
    <property type="entry name" value="Trans-enoyl_RdTase-like"/>
</dbReference>